<dbReference type="PRINTS" id="PR00326">
    <property type="entry name" value="GTP1OBG"/>
</dbReference>
<dbReference type="InterPro" id="IPR041706">
    <property type="entry name" value="YchF_N"/>
</dbReference>
<evidence type="ECO:0000256" key="2">
    <source>
        <dbReference type="ARBA" id="ARBA00022723"/>
    </source>
</evidence>
<keyword evidence="3 6" id="KW-0547">Nucleotide-binding</keyword>
<feature type="domain" description="TGS" evidence="8">
    <location>
        <begin position="281"/>
        <end position="364"/>
    </location>
</feature>
<evidence type="ECO:0000313" key="9">
    <source>
        <dbReference type="EMBL" id="WPY01113.1"/>
    </source>
</evidence>
<dbReference type="InterPro" id="IPR023192">
    <property type="entry name" value="TGS-like_dom_sf"/>
</dbReference>
<keyword evidence="10" id="KW-1185">Reference proteome</keyword>
<dbReference type="RefSeq" id="WP_323737914.1">
    <property type="nucleotide sequence ID" value="NZ_CP112932.1"/>
</dbReference>
<comment type="cofactor">
    <cofactor evidence="1">
        <name>Mg(2+)</name>
        <dbReference type="ChEBI" id="CHEBI:18420"/>
    </cofactor>
</comment>
<dbReference type="PANTHER" id="PTHR23305">
    <property type="entry name" value="OBG GTPASE FAMILY"/>
    <property type="match status" value="1"/>
</dbReference>
<evidence type="ECO:0000256" key="1">
    <source>
        <dbReference type="ARBA" id="ARBA00001946"/>
    </source>
</evidence>
<dbReference type="InterPro" id="IPR004095">
    <property type="entry name" value="TGS"/>
</dbReference>
<dbReference type="Proteomes" id="UP001326613">
    <property type="component" value="Chromosome"/>
</dbReference>
<feature type="binding site" evidence="6">
    <location>
        <begin position="12"/>
        <end position="17"/>
    </location>
    <ligand>
        <name>ATP</name>
        <dbReference type="ChEBI" id="CHEBI:30616"/>
    </ligand>
</feature>
<dbReference type="InterPro" id="IPR012675">
    <property type="entry name" value="Beta-grasp_dom_sf"/>
</dbReference>
<evidence type="ECO:0000256" key="4">
    <source>
        <dbReference type="ARBA" id="ARBA00022840"/>
    </source>
</evidence>
<keyword evidence="5" id="KW-0460">Magnesium</keyword>
<accession>A0ABZ0USV1</accession>
<dbReference type="PANTHER" id="PTHR23305:SF18">
    <property type="entry name" value="OBG-TYPE G DOMAIN-CONTAINING PROTEIN"/>
    <property type="match status" value="1"/>
</dbReference>
<dbReference type="InterPro" id="IPR004396">
    <property type="entry name" value="ATPase_YchF/OLA1"/>
</dbReference>
<dbReference type="Pfam" id="PF01926">
    <property type="entry name" value="MMR_HSR1"/>
    <property type="match status" value="1"/>
</dbReference>
<dbReference type="PROSITE" id="PS51710">
    <property type="entry name" value="G_OBG"/>
    <property type="match status" value="1"/>
</dbReference>
<evidence type="ECO:0000256" key="6">
    <source>
        <dbReference type="HAMAP-Rule" id="MF_00944"/>
    </source>
</evidence>
<dbReference type="EMBL" id="CP112932">
    <property type="protein sequence ID" value="WPY01113.1"/>
    <property type="molecule type" value="Genomic_DNA"/>
</dbReference>
<comment type="function">
    <text evidence="6">ATPase that binds to both the 70S ribosome and the 50S ribosomal subunit in a nucleotide-independent manner.</text>
</comment>
<dbReference type="SUPFAM" id="SSF52540">
    <property type="entry name" value="P-loop containing nucleoside triphosphate hydrolases"/>
    <property type="match status" value="1"/>
</dbReference>
<evidence type="ECO:0000256" key="3">
    <source>
        <dbReference type="ARBA" id="ARBA00022741"/>
    </source>
</evidence>
<name>A0ABZ0USV1_9RICK</name>
<comment type="similarity">
    <text evidence="6">Belongs to the TRAFAC class OBG-HflX-like GTPase superfamily. OBG GTPase family. YchF/OLA1 subfamily.</text>
</comment>
<dbReference type="CDD" id="cd04867">
    <property type="entry name" value="TGS_YchF_OLA1"/>
    <property type="match status" value="1"/>
</dbReference>
<evidence type="ECO:0000256" key="5">
    <source>
        <dbReference type="ARBA" id="ARBA00022842"/>
    </source>
</evidence>
<dbReference type="HAMAP" id="MF_00944">
    <property type="entry name" value="YchF_OLA1_ATPase"/>
    <property type="match status" value="1"/>
</dbReference>
<dbReference type="InterPro" id="IPR027417">
    <property type="entry name" value="P-loop_NTPase"/>
</dbReference>
<dbReference type="InterPro" id="IPR012676">
    <property type="entry name" value="TGS-like"/>
</dbReference>
<proteinExistence type="inferred from homology"/>
<organism evidence="9 10">
    <name type="scientific">Candidatus Trichorickettsia mobilis</name>
    <dbReference type="NCBI Taxonomy" id="1346319"/>
    <lineage>
        <taxon>Bacteria</taxon>
        <taxon>Pseudomonadati</taxon>
        <taxon>Pseudomonadota</taxon>
        <taxon>Alphaproteobacteria</taxon>
        <taxon>Rickettsiales</taxon>
        <taxon>Rickettsiaceae</taxon>
        <taxon>Rickettsieae</taxon>
        <taxon>Candidatus Trichorickettsia</taxon>
    </lineage>
</organism>
<feature type="domain" description="OBG-type G" evidence="7">
    <location>
        <begin position="3"/>
        <end position="258"/>
    </location>
</feature>
<dbReference type="InterPro" id="IPR013029">
    <property type="entry name" value="YchF_C"/>
</dbReference>
<dbReference type="CDD" id="cd01900">
    <property type="entry name" value="YchF"/>
    <property type="match status" value="1"/>
</dbReference>
<dbReference type="Gene3D" id="3.40.50.300">
    <property type="entry name" value="P-loop containing nucleotide triphosphate hydrolases"/>
    <property type="match status" value="1"/>
</dbReference>
<dbReference type="InterPro" id="IPR006073">
    <property type="entry name" value="GTP-bd"/>
</dbReference>
<dbReference type="PIRSF" id="PIRSF006641">
    <property type="entry name" value="CHP00092"/>
    <property type="match status" value="1"/>
</dbReference>
<evidence type="ECO:0000313" key="10">
    <source>
        <dbReference type="Proteomes" id="UP001326613"/>
    </source>
</evidence>
<dbReference type="InterPro" id="IPR031167">
    <property type="entry name" value="G_OBG"/>
</dbReference>
<sequence>MTLKCGIVGLPNVGKSTLFNALTASQAAAAANYPFCTIEPNTGITVVPDDRLEQLATIAGSGKIIPAYIEFVDIAGLVKGASKGEGLGNKFLSHIREVDAILHVLRCFEDDDITHVHGAIDPLHDAEIIETELILADLESVERRLAATQKRVKTGDKTLNAELDLLQAVYQLLSSGKPARDLIGKGYDKGEISRLQLLTAKPVLYVCNVLEQEACSGNEFTNNIADKTKKEQAESIIISSKIEAEIANLTSVQEKIEFLDSIGLAETGLSKIIKASYNLLNLQSFFTVGPKEVHAWTFKIGTFAPEAAGIIHTDFEKGFIRAEVISYNDYISCKGEVRAKETGKMRLEGKEYRVQDGDIVHFRFNL</sequence>
<dbReference type="PROSITE" id="PS51880">
    <property type="entry name" value="TGS"/>
    <property type="match status" value="1"/>
</dbReference>
<dbReference type="Pfam" id="PF06071">
    <property type="entry name" value="YchF-GTPase_C"/>
    <property type="match status" value="1"/>
</dbReference>
<protein>
    <recommendedName>
        <fullName evidence="6">Ribosome-binding ATPase YchF</fullName>
    </recommendedName>
</protein>
<evidence type="ECO:0000259" key="8">
    <source>
        <dbReference type="PROSITE" id="PS51880"/>
    </source>
</evidence>
<dbReference type="Gene3D" id="3.10.20.30">
    <property type="match status" value="1"/>
</dbReference>
<evidence type="ECO:0000259" key="7">
    <source>
        <dbReference type="PROSITE" id="PS51710"/>
    </source>
</evidence>
<dbReference type="Gene3D" id="1.10.150.300">
    <property type="entry name" value="TGS-like domain"/>
    <property type="match status" value="1"/>
</dbReference>
<reference evidence="9 10" key="1">
    <citation type="submission" date="2022-10" db="EMBL/GenBank/DDBJ databases">
        <title>Host association and intracellularity evolved multiple times independently in the Rickettsiales.</title>
        <authorList>
            <person name="Castelli M."/>
            <person name="Nardi T."/>
            <person name="Gammuto L."/>
            <person name="Bellinzona G."/>
            <person name="Sabaneyeva E."/>
            <person name="Potekhin A."/>
            <person name="Serra V."/>
            <person name="Petroni G."/>
            <person name="Sassera D."/>
        </authorList>
    </citation>
    <scope>NUCLEOTIDE SEQUENCE [LARGE SCALE GENOMIC DNA]</scope>
    <source>
        <strain evidence="9 10">Kr 154-4</strain>
    </source>
</reference>
<dbReference type="SUPFAM" id="SSF81271">
    <property type="entry name" value="TGS-like"/>
    <property type="match status" value="1"/>
</dbReference>
<gene>
    <name evidence="6" type="primary">ychF</name>
    <name evidence="9" type="ORF">Trichorick_01011</name>
</gene>
<dbReference type="NCBIfam" id="TIGR00092">
    <property type="entry name" value="redox-regulated ATPase YchF"/>
    <property type="match status" value="1"/>
</dbReference>
<keyword evidence="4 6" id="KW-0067">ATP-binding</keyword>
<keyword evidence="2" id="KW-0479">Metal-binding</keyword>